<feature type="transmembrane region" description="Helical" evidence="9">
    <location>
        <begin position="150"/>
        <end position="170"/>
    </location>
</feature>
<gene>
    <name evidence="10" type="ORF">G443_000266</name>
</gene>
<evidence type="ECO:0000256" key="2">
    <source>
        <dbReference type="ARBA" id="ARBA00022676"/>
    </source>
</evidence>
<feature type="transmembrane region" description="Helical" evidence="9">
    <location>
        <begin position="464"/>
        <end position="482"/>
    </location>
</feature>
<feature type="compositionally biased region" description="Low complexity" evidence="8">
    <location>
        <begin position="79"/>
        <end position="89"/>
    </location>
</feature>
<dbReference type="NCBIfam" id="NF038066">
    <property type="entry name" value="MptB"/>
    <property type="match status" value="1"/>
</dbReference>
<evidence type="ECO:0000256" key="8">
    <source>
        <dbReference type="SAM" id="MobiDB-lite"/>
    </source>
</evidence>
<feature type="compositionally biased region" description="Basic and acidic residues" evidence="8">
    <location>
        <begin position="64"/>
        <end position="74"/>
    </location>
</feature>
<keyword evidence="3" id="KW-0808">Transferase</keyword>
<dbReference type="Pfam" id="PF26314">
    <property type="entry name" value="MptA_B_family"/>
    <property type="match status" value="1"/>
</dbReference>
<evidence type="ECO:0000313" key="11">
    <source>
        <dbReference type="Proteomes" id="UP000791080"/>
    </source>
</evidence>
<keyword evidence="6 9" id="KW-0472">Membrane</keyword>
<sequence length="592" mass="62660">MIHITPTAGRPPRSPAGRNTVSAGQPGKIPDRGRTGTGARARQILFRLVAAGETVGGQPTEDEDHTRPDRHPDRGGAGARTTTPTATRAEPLTDPEPLNDAERRQLDVVRRFGTVGALLMGVGALGAGAAPVINPLPGVRVLGLMTRMPTVALACTFTGMLMVVLAWLWLGRLAAPRRRRLISRSQMDRTMVMWALPFVVAPPMFSRDVYSYLAQSEIAVRGMNPYELGPADALGVDDPLTRGVTNIWRETPAPYQPLFLILSRGITMIVGGDNVIPGILLHRVLALAGFAMIVWALPRLARRCGVQPTYALWLGAANPLVLFHLVSGIHNEALAIGLMLAGFELALARSALLGTVIVATAAMVKLPAALALGFLGAALARRAGGRISDLLRTAAWMLAVFATVVVAASLGSGLGFGWIEALSTPGMVRSWLSPVTAVSQTSAGLGILLGLGNHTDAILALARALGYAAAAGVCGRLLWVSFRGRMEPMVGLGAGLGAVMLLGPVLHPWYLLWAALPLAASSTRLRFRLSATWLSALVACAVFPPGSAFDHRLYVPQFAILAALVTLILPLLLVRGRIPKAERLFHPAPPGR</sequence>
<feature type="transmembrane region" description="Helical" evidence="9">
    <location>
        <begin position="431"/>
        <end position="452"/>
    </location>
</feature>
<keyword evidence="4 9" id="KW-0812">Transmembrane</keyword>
<feature type="transmembrane region" description="Helical" evidence="9">
    <location>
        <begin position="310"/>
        <end position="330"/>
    </location>
</feature>
<feature type="transmembrane region" description="Helical" evidence="9">
    <location>
        <begin position="553"/>
        <end position="574"/>
    </location>
</feature>
<name>A0ABT1JDX2_ACTCY</name>
<keyword evidence="11" id="KW-1185">Reference proteome</keyword>
<evidence type="ECO:0000256" key="3">
    <source>
        <dbReference type="ARBA" id="ARBA00022679"/>
    </source>
</evidence>
<comment type="subcellular location">
    <subcellularLocation>
        <location evidence="1">Membrane</location>
        <topology evidence="1">Multi-pass membrane protein</topology>
    </subcellularLocation>
</comment>
<feature type="transmembrane region" description="Helical" evidence="9">
    <location>
        <begin position="191"/>
        <end position="213"/>
    </location>
</feature>
<dbReference type="InterPro" id="IPR049829">
    <property type="entry name" value="MptA/B-like"/>
</dbReference>
<evidence type="ECO:0000313" key="10">
    <source>
        <dbReference type="EMBL" id="MCP2329996.1"/>
    </source>
</evidence>
<feature type="transmembrane region" description="Helical" evidence="9">
    <location>
        <begin position="527"/>
        <end position="547"/>
    </location>
</feature>
<organism evidence="10 11">
    <name type="scientific">Actinoalloteichus caeruleus DSM 43889</name>
    <dbReference type="NCBI Taxonomy" id="1120930"/>
    <lineage>
        <taxon>Bacteria</taxon>
        <taxon>Bacillati</taxon>
        <taxon>Actinomycetota</taxon>
        <taxon>Actinomycetes</taxon>
        <taxon>Pseudonocardiales</taxon>
        <taxon>Pseudonocardiaceae</taxon>
        <taxon>Actinoalloteichus</taxon>
        <taxon>Actinoalloteichus cyanogriseus</taxon>
    </lineage>
</organism>
<evidence type="ECO:0000256" key="6">
    <source>
        <dbReference type="ARBA" id="ARBA00023136"/>
    </source>
</evidence>
<evidence type="ECO:0000256" key="9">
    <source>
        <dbReference type="SAM" id="Phobius"/>
    </source>
</evidence>
<feature type="transmembrane region" description="Helical" evidence="9">
    <location>
        <begin position="396"/>
        <end position="419"/>
    </location>
</feature>
<reference evidence="10 11" key="2">
    <citation type="submission" date="2022-06" db="EMBL/GenBank/DDBJ databases">
        <title>Genomic Encyclopedia of Type Strains, Phase I: the one thousand microbial genomes (KMG-I) project.</title>
        <authorList>
            <person name="Kyrpides N."/>
        </authorList>
    </citation>
    <scope>NUCLEOTIDE SEQUENCE [LARGE SCALE GENOMIC DNA]</scope>
    <source>
        <strain evidence="10 11">DSM 43889</strain>
    </source>
</reference>
<keyword evidence="5 9" id="KW-1133">Transmembrane helix</keyword>
<evidence type="ECO:0000256" key="5">
    <source>
        <dbReference type="ARBA" id="ARBA00022989"/>
    </source>
</evidence>
<feature type="transmembrane region" description="Helical" evidence="9">
    <location>
        <begin position="112"/>
        <end position="130"/>
    </location>
</feature>
<evidence type="ECO:0000256" key="4">
    <source>
        <dbReference type="ARBA" id="ARBA00022692"/>
    </source>
</evidence>
<protein>
    <submittedName>
        <fullName evidence="10">Alpha-1,6-mannosyltransferase</fullName>
    </submittedName>
</protein>
<dbReference type="Proteomes" id="UP000791080">
    <property type="component" value="Unassembled WGS sequence"/>
</dbReference>
<keyword evidence="2" id="KW-0328">Glycosyltransferase</keyword>
<comment type="similarity">
    <text evidence="7">Belongs to the MptA/B family.</text>
</comment>
<feature type="transmembrane region" description="Helical" evidence="9">
    <location>
        <begin position="350"/>
        <end position="375"/>
    </location>
</feature>
<feature type="transmembrane region" description="Helical" evidence="9">
    <location>
        <begin position="280"/>
        <end position="298"/>
    </location>
</feature>
<reference evidence="10 11" key="1">
    <citation type="submission" date="2013-07" db="EMBL/GenBank/DDBJ databases">
        <authorList>
            <consortium name="DOE Joint Genome Institute"/>
            <person name="Reeve W."/>
            <person name="Huntemann M."/>
            <person name="Han J."/>
            <person name="Chen A."/>
            <person name="Kyrpides N."/>
            <person name="Mavromatis K."/>
            <person name="Markowitz V."/>
            <person name="Palaniappan K."/>
            <person name="Ivanova N."/>
            <person name="Schaumberg A."/>
            <person name="Pati A."/>
            <person name="Liolios K."/>
            <person name="Nordberg H.P."/>
            <person name="Cantor M.N."/>
            <person name="Hua S.X."/>
            <person name="Woyke T."/>
        </authorList>
    </citation>
    <scope>NUCLEOTIDE SEQUENCE [LARGE SCALE GENOMIC DNA]</scope>
    <source>
        <strain evidence="10 11">DSM 43889</strain>
    </source>
</reference>
<proteinExistence type="inferred from homology"/>
<dbReference type="EMBL" id="AUBJ02000001">
    <property type="protein sequence ID" value="MCP2329996.1"/>
    <property type="molecule type" value="Genomic_DNA"/>
</dbReference>
<accession>A0ABT1JDX2</accession>
<feature type="transmembrane region" description="Helical" evidence="9">
    <location>
        <begin position="494"/>
        <end position="515"/>
    </location>
</feature>
<feature type="region of interest" description="Disordered" evidence="8">
    <location>
        <begin position="1"/>
        <end position="102"/>
    </location>
</feature>
<evidence type="ECO:0000256" key="1">
    <source>
        <dbReference type="ARBA" id="ARBA00004141"/>
    </source>
</evidence>
<comment type="caution">
    <text evidence="10">The sequence shown here is derived from an EMBL/GenBank/DDBJ whole genome shotgun (WGS) entry which is preliminary data.</text>
</comment>
<evidence type="ECO:0000256" key="7">
    <source>
        <dbReference type="ARBA" id="ARBA00043987"/>
    </source>
</evidence>